<dbReference type="Proteomes" id="UP000217311">
    <property type="component" value="Chromosome"/>
</dbReference>
<evidence type="ECO:0000256" key="1">
    <source>
        <dbReference type="PROSITE-ProRule" id="PRU00339"/>
    </source>
</evidence>
<feature type="repeat" description="TPR" evidence="1">
    <location>
        <begin position="183"/>
        <end position="216"/>
    </location>
</feature>
<name>A0A290MJC6_CAUVI</name>
<keyword evidence="1" id="KW-0802">TPR repeat</keyword>
<dbReference type="EMBL" id="CP023315">
    <property type="protein sequence ID" value="ATC32175.1"/>
    <property type="molecule type" value="Genomic_DNA"/>
</dbReference>
<gene>
    <name evidence="2" type="ORF">CA606_07305</name>
</gene>
<dbReference type="InterPro" id="IPR019734">
    <property type="entry name" value="TPR_rpt"/>
</dbReference>
<accession>A0A290MJC6</accession>
<proteinExistence type="predicted"/>
<dbReference type="AlphaFoldDB" id="A0A290MJC6"/>
<protein>
    <submittedName>
        <fullName evidence="2">Uncharacterized protein</fullName>
    </submittedName>
</protein>
<dbReference type="RefSeq" id="WP_096051611.1">
    <property type="nucleotide sequence ID" value="NZ_CP023315.3"/>
</dbReference>
<organism evidence="2 3">
    <name type="scientific">Caulobacter vibrioides</name>
    <name type="common">Caulobacter crescentus</name>
    <dbReference type="NCBI Taxonomy" id="155892"/>
    <lineage>
        <taxon>Bacteria</taxon>
        <taxon>Pseudomonadati</taxon>
        <taxon>Pseudomonadota</taxon>
        <taxon>Alphaproteobacteria</taxon>
        <taxon>Caulobacterales</taxon>
        <taxon>Caulobacteraceae</taxon>
        <taxon>Caulobacter</taxon>
    </lineage>
</organism>
<dbReference type="Gene3D" id="1.25.40.10">
    <property type="entry name" value="Tetratricopeptide repeat domain"/>
    <property type="match status" value="1"/>
</dbReference>
<evidence type="ECO:0000313" key="2">
    <source>
        <dbReference type="EMBL" id="ATC32175.1"/>
    </source>
</evidence>
<evidence type="ECO:0000313" key="3">
    <source>
        <dbReference type="Proteomes" id="UP000217311"/>
    </source>
</evidence>
<sequence>MVACGNGANARGWDRDAVAEPTAFERLVTEALASRDDRSWSALKAYVDTLPKETLAAQADGLGYLSFLMATTDDEEKVEMASAAIALQAQAGGEPGFGVLIARVVVAGLRPSTDDDAGRAFRRLGAYQARSAERLPTIFLADIFLGYSRRVLLEDRADEALRTAHGAVALAEADPRVPRRIHIRALAALGMALNAQRRPIEAFEAFSEALRLGPLTSEDDVELRAGIATSLADDFNCEAWGRTAQGFKVRKAQDPNADLAQQAPYVFSLARAYKDCGDWQAAFDVLKDYRQQALPVLPAFSPNLGLIHALMAEITISDPPVAEAFLGTAKAIYSGARARASSGREIRLLQRMISRTQAQLALERGDLPGAARAHQAIAQTDVAAERYANYADWAEVLHRAKSSQALNAYRLSLAALPASTTNATLLRSRRDVLDRYLEETWSAARP</sequence>
<dbReference type="PROSITE" id="PS50005">
    <property type="entry name" value="TPR"/>
    <property type="match status" value="1"/>
</dbReference>
<dbReference type="SUPFAM" id="SSF48452">
    <property type="entry name" value="TPR-like"/>
    <property type="match status" value="1"/>
</dbReference>
<reference evidence="3" key="1">
    <citation type="submission" date="2017-09" db="EMBL/GenBank/DDBJ databases">
        <title>Genome evolution observed in wild isolates of Caulobacter crescentus.</title>
        <authorList>
            <person name="Ely B."/>
            <person name="Wilson K."/>
            <person name="Scott D."/>
        </authorList>
    </citation>
    <scope>NUCLEOTIDE SEQUENCE [LARGE SCALE GENOMIC DNA]</scope>
    <source>
        <strain evidence="3">CB13b1a</strain>
    </source>
</reference>
<dbReference type="InterPro" id="IPR011990">
    <property type="entry name" value="TPR-like_helical_dom_sf"/>
</dbReference>